<feature type="domain" description="DNA circulation N-terminal" evidence="1">
    <location>
        <begin position="12"/>
        <end position="96"/>
    </location>
</feature>
<dbReference type="GeneID" id="14011956"/>
<proteinExistence type="predicted"/>
<dbReference type="OrthoDB" id="2493at10239"/>
<dbReference type="KEGG" id="vg:14011956"/>
<dbReference type="InterPro" id="IPR009826">
    <property type="entry name" value="DNA_circ_N"/>
</dbReference>
<evidence type="ECO:0000313" key="3">
    <source>
        <dbReference type="Proteomes" id="UP000003754"/>
    </source>
</evidence>
<name>J7FAD8_9CAUD</name>
<gene>
    <name evidence="2" type="ORF">7-7-1_0003</name>
</gene>
<accession>J7FAD8</accession>
<protein>
    <submittedName>
        <fullName evidence="2">Putative tail biosynthetic protein</fullName>
    </submittedName>
</protein>
<organism evidence="2 3">
    <name type="scientific">Agrobacterium phage 7-7-1</name>
    <dbReference type="NCBI Taxonomy" id="1161931"/>
    <lineage>
        <taxon>Viruses</taxon>
        <taxon>Duplodnaviria</taxon>
        <taxon>Heunggongvirae</taxon>
        <taxon>Uroviricota</taxon>
        <taxon>Caudoviricetes</taxon>
        <taxon>Schmittlotzvirus</taxon>
        <taxon>Schmittlotzvirus sv771</taxon>
    </lineage>
</organism>
<evidence type="ECO:0000313" key="2">
    <source>
        <dbReference type="EMBL" id="AFH19701.1"/>
    </source>
</evidence>
<reference evidence="2 3" key="1">
    <citation type="submission" date="2011-12" db="EMBL/GenBank/DDBJ databases">
        <title>The genome sequence of the flagella-specific Agrobacterium bacteriophage 7-7-1.</title>
        <authorList>
            <person name="Schmitt R."/>
            <person name="Van den Bossche A."/>
            <person name="Lavigne R."/>
            <person name="Kropinski A.M."/>
        </authorList>
    </citation>
    <scope>NUCLEOTIDE SEQUENCE [LARGE SCALE GENOMIC DNA]</scope>
</reference>
<dbReference type="Proteomes" id="UP000003754">
    <property type="component" value="Segment"/>
</dbReference>
<evidence type="ECO:0000259" key="1">
    <source>
        <dbReference type="Pfam" id="PF07157"/>
    </source>
</evidence>
<sequence length="398" mass="43691">MAGPCYNPNEHYLPASFKGVPFDADSSDSEHGRNGAEAEFVFGERTGYADLGIKIRSYSIRARFQTNDHVALSNAFIAVLESTGPGLLVHPTRGPVMAACRSARVTDSKVDAAGVTYIDIDFVEANDTVTGFGLVGSLIALALSPIITATEESFKRYYSPENVRYYNSETVIATMAEAVQQVQTGYLALSGNDTSQEKWTIVRDFRNVLIDEFTFFDPANSWNVLRNGFSYLDSAAVGQDKFTILRNIINWSSSHSELDGESADAQNAIFSAVRVLATAYLSKAYMETVASTVNEGLAQYDQIAAILEQEAQIAQEDCHDNEFFLSIREFSVSVARVMVNRAYNSPALIVYSFPGTMHSLVVAWEIFGDAKRSRELEGRNTGAPWAIGPKVIAERVRA</sequence>
<keyword evidence="3" id="KW-1185">Reference proteome</keyword>
<dbReference type="Pfam" id="PF07157">
    <property type="entry name" value="DNA_circ_N"/>
    <property type="match status" value="1"/>
</dbReference>
<dbReference type="EMBL" id="JQ312117">
    <property type="protein sequence ID" value="AFH19701.1"/>
    <property type="molecule type" value="Genomic_DNA"/>
</dbReference>
<dbReference type="RefSeq" id="YP_007006459.1">
    <property type="nucleotide sequence ID" value="NC_019519.1"/>
</dbReference>